<organism evidence="1 2">
    <name type="scientific">Dentiscutata erythropus</name>
    <dbReference type="NCBI Taxonomy" id="1348616"/>
    <lineage>
        <taxon>Eukaryota</taxon>
        <taxon>Fungi</taxon>
        <taxon>Fungi incertae sedis</taxon>
        <taxon>Mucoromycota</taxon>
        <taxon>Glomeromycotina</taxon>
        <taxon>Glomeromycetes</taxon>
        <taxon>Diversisporales</taxon>
        <taxon>Gigasporaceae</taxon>
        <taxon>Dentiscutata</taxon>
    </lineage>
</organism>
<evidence type="ECO:0000313" key="1">
    <source>
        <dbReference type="EMBL" id="CAG8824729.1"/>
    </source>
</evidence>
<dbReference type="EMBL" id="CAJVPY010065305">
    <property type="protein sequence ID" value="CAG8824729.1"/>
    <property type="molecule type" value="Genomic_DNA"/>
</dbReference>
<reference evidence="1" key="1">
    <citation type="submission" date="2021-06" db="EMBL/GenBank/DDBJ databases">
        <authorList>
            <person name="Kallberg Y."/>
            <person name="Tangrot J."/>
            <person name="Rosling A."/>
        </authorList>
    </citation>
    <scope>NUCLEOTIDE SEQUENCE</scope>
    <source>
        <strain evidence="1">MA453B</strain>
    </source>
</reference>
<feature type="non-terminal residue" evidence="1">
    <location>
        <position position="43"/>
    </location>
</feature>
<name>A0A9N9KEC9_9GLOM</name>
<proteinExistence type="predicted"/>
<dbReference type="AlphaFoldDB" id="A0A9N9KEC9"/>
<protein>
    <submittedName>
        <fullName evidence="1">10813_t:CDS:1</fullName>
    </submittedName>
</protein>
<feature type="non-terminal residue" evidence="1">
    <location>
        <position position="1"/>
    </location>
</feature>
<accession>A0A9N9KEC9</accession>
<keyword evidence="2" id="KW-1185">Reference proteome</keyword>
<dbReference type="Proteomes" id="UP000789405">
    <property type="component" value="Unassembled WGS sequence"/>
</dbReference>
<sequence>QKPKKKYKYKEKSFTHEYFETTVNKKSEKVQVCKVIDEDGKKY</sequence>
<evidence type="ECO:0000313" key="2">
    <source>
        <dbReference type="Proteomes" id="UP000789405"/>
    </source>
</evidence>
<comment type="caution">
    <text evidence="1">The sequence shown here is derived from an EMBL/GenBank/DDBJ whole genome shotgun (WGS) entry which is preliminary data.</text>
</comment>
<gene>
    <name evidence="1" type="ORF">DERYTH_LOCUS27754</name>
</gene>